<dbReference type="GO" id="GO:0006298">
    <property type="term" value="P:mismatch repair"/>
    <property type="evidence" value="ECO:0007669"/>
    <property type="project" value="InterPro"/>
</dbReference>
<dbReference type="GO" id="GO:0140664">
    <property type="term" value="F:ATP-dependent DNA damage sensor activity"/>
    <property type="evidence" value="ECO:0007669"/>
    <property type="project" value="InterPro"/>
</dbReference>
<evidence type="ECO:0000256" key="2">
    <source>
        <dbReference type="ARBA" id="ARBA00022840"/>
    </source>
</evidence>
<dbReference type="PANTHER" id="PTHR11361:SF14">
    <property type="entry name" value="DNA MISMATCH REPAIR PROTEIN MUTS, TYPE 2"/>
    <property type="match status" value="1"/>
</dbReference>
<keyword evidence="1" id="KW-0547">Nucleotide-binding</keyword>
<dbReference type="InterPro" id="IPR027417">
    <property type="entry name" value="P-loop_NTPase"/>
</dbReference>
<name>A0A8J7W6Q0_9FIRM</name>
<dbReference type="SUPFAM" id="SSF48334">
    <property type="entry name" value="DNA repair protein MutS, domain III"/>
    <property type="match status" value="1"/>
</dbReference>
<dbReference type="AlphaFoldDB" id="A0A8J7W6Q0"/>
<organism evidence="6 7">
    <name type="scientific">Sinanaerobacter chloroacetimidivorans</name>
    <dbReference type="NCBI Taxonomy" id="2818044"/>
    <lineage>
        <taxon>Bacteria</taxon>
        <taxon>Bacillati</taxon>
        <taxon>Bacillota</taxon>
        <taxon>Clostridia</taxon>
        <taxon>Peptostreptococcales</taxon>
        <taxon>Anaerovoracaceae</taxon>
        <taxon>Sinanaerobacter</taxon>
    </lineage>
</organism>
<keyword evidence="7" id="KW-1185">Reference proteome</keyword>
<feature type="coiled-coil region" evidence="4">
    <location>
        <begin position="148"/>
        <end position="182"/>
    </location>
</feature>
<evidence type="ECO:0000256" key="4">
    <source>
        <dbReference type="SAM" id="Coils"/>
    </source>
</evidence>
<gene>
    <name evidence="6" type="ORF">KCX82_19970</name>
</gene>
<evidence type="ECO:0000259" key="5">
    <source>
        <dbReference type="PROSITE" id="PS00486"/>
    </source>
</evidence>
<reference evidence="6" key="1">
    <citation type="submission" date="2021-04" db="EMBL/GenBank/DDBJ databases">
        <title>Sinoanaerobacter chloroacetimidivorans sp. nov., an obligate anaerobic bacterium isolated from anaerobic sludge.</title>
        <authorList>
            <person name="Bao Y."/>
        </authorList>
    </citation>
    <scope>NUCLEOTIDE SEQUENCE</scope>
    <source>
        <strain evidence="6">BAD-6</strain>
    </source>
</reference>
<dbReference type="GO" id="GO:0005524">
    <property type="term" value="F:ATP binding"/>
    <property type="evidence" value="ECO:0007669"/>
    <property type="project" value="UniProtKB-KW"/>
</dbReference>
<dbReference type="Proteomes" id="UP000675664">
    <property type="component" value="Unassembled WGS sequence"/>
</dbReference>
<dbReference type="GO" id="GO:0030983">
    <property type="term" value="F:mismatched DNA binding"/>
    <property type="evidence" value="ECO:0007669"/>
    <property type="project" value="InterPro"/>
</dbReference>
<dbReference type="InterPro" id="IPR007696">
    <property type="entry name" value="DNA_mismatch_repair_MutS_core"/>
</dbReference>
<dbReference type="Pfam" id="PF00488">
    <property type="entry name" value="MutS_V"/>
    <property type="match status" value="1"/>
</dbReference>
<dbReference type="SMART" id="SM00533">
    <property type="entry name" value="MUTSd"/>
    <property type="match status" value="1"/>
</dbReference>
<comment type="caution">
    <text evidence="6">The sequence shown here is derived from an EMBL/GenBank/DDBJ whole genome shotgun (WGS) entry which is preliminary data.</text>
</comment>
<keyword evidence="2" id="KW-0067">ATP-binding</keyword>
<dbReference type="PROSITE" id="PS00486">
    <property type="entry name" value="DNA_MISMATCH_REPAIR_2"/>
    <property type="match status" value="1"/>
</dbReference>
<reference evidence="6" key="2">
    <citation type="submission" date="2021-04" db="EMBL/GenBank/DDBJ databases">
        <authorList>
            <person name="Liu J."/>
        </authorList>
    </citation>
    <scope>NUCLEOTIDE SEQUENCE</scope>
    <source>
        <strain evidence="6">BAD-6</strain>
    </source>
</reference>
<dbReference type="PANTHER" id="PTHR11361">
    <property type="entry name" value="DNA MISMATCH REPAIR PROTEIN MUTS FAMILY MEMBER"/>
    <property type="match status" value="1"/>
</dbReference>
<protein>
    <submittedName>
        <fullName evidence="6">DNA mismatch repair protein MutS</fullName>
    </submittedName>
</protein>
<proteinExistence type="predicted"/>
<keyword evidence="3" id="KW-0238">DNA-binding</keyword>
<dbReference type="Gene3D" id="3.40.50.300">
    <property type="entry name" value="P-loop containing nucleotide triphosphate hydrolases"/>
    <property type="match status" value="1"/>
</dbReference>
<dbReference type="SUPFAM" id="SSF52540">
    <property type="entry name" value="P-loop containing nucleoside triphosphate hydrolases"/>
    <property type="match status" value="1"/>
</dbReference>
<keyword evidence="4" id="KW-0175">Coiled coil</keyword>
<dbReference type="RefSeq" id="WP_227020280.1">
    <property type="nucleotide sequence ID" value="NZ_JAGSND010000022.1"/>
</dbReference>
<evidence type="ECO:0000313" key="6">
    <source>
        <dbReference type="EMBL" id="MBR0600165.1"/>
    </source>
</evidence>
<accession>A0A8J7W6Q0</accession>
<dbReference type="EMBL" id="JAGSND010000022">
    <property type="protein sequence ID" value="MBR0600165.1"/>
    <property type="molecule type" value="Genomic_DNA"/>
</dbReference>
<dbReference type="InterPro" id="IPR036187">
    <property type="entry name" value="DNA_mismatch_repair_MutS_sf"/>
</dbReference>
<evidence type="ECO:0000256" key="1">
    <source>
        <dbReference type="ARBA" id="ARBA00022741"/>
    </source>
</evidence>
<dbReference type="InterPro" id="IPR045076">
    <property type="entry name" value="MutS"/>
</dbReference>
<evidence type="ECO:0000313" key="7">
    <source>
        <dbReference type="Proteomes" id="UP000675664"/>
    </source>
</evidence>
<dbReference type="SMART" id="SM00534">
    <property type="entry name" value="MUTSac"/>
    <property type="match status" value="1"/>
</dbReference>
<dbReference type="InterPro" id="IPR000432">
    <property type="entry name" value="DNA_mismatch_repair_MutS_C"/>
</dbReference>
<feature type="domain" description="DNA mismatch repair proteins mutS family" evidence="5">
    <location>
        <begin position="416"/>
        <end position="432"/>
    </location>
</feature>
<sequence>MRLSNVKTRNETGLEHVLHDMNVLTPFGKKHLKEFVPFMPGEETRLEEEFQKIEELLCLYGEKPQKIDLLLETFMDMKDVSFTIERSKNNALTVVELFEIKSLLLKMRRLSEILEGEELSQEFVLLGTAALLDELDPRNDRLDTFYLYDEFSEKLAMQRKKKRDLELKIRREQKQIKQMVESKYGISMSPKFDYVVSKSNKELVKIVHEIPELVVGDEDYMSVIFTLKNTEEIEGIIREMDALAVIIEDEELQIRERLSKRIYTFRESLLKNCEKIGKLDVTLAKAIYAKQHSCVKPIVVKDHAMEIQEGRHLIVEGILKSKGKSYCPVSIALKDGVTCITGANMGGKTVSLKLVGLVALLTQYGFFVPCREAKLGLSNYVHILIGDSQSMERGLSSFGGEMEELKEILDHSRERSLLLIDEIASGTNPIEGLALTKSLVEYLKIRPYISLITTHFDSVTVGQGIRNMQVMGLANADFRKLERELKYANRKERIDIIGKYMDYRLYSAESGEEIPKDALNIAKILGINDEIIGKAKEILDSSGWNYIETLKNEGERRKKDEK</sequence>
<evidence type="ECO:0000256" key="3">
    <source>
        <dbReference type="ARBA" id="ARBA00023125"/>
    </source>
</evidence>